<gene>
    <name evidence="2" type="ORF">A2228_01145</name>
</gene>
<comment type="caution">
    <text evidence="2">The sequence shown here is derived from an EMBL/GenBank/DDBJ whole genome shotgun (WGS) entry which is preliminary data.</text>
</comment>
<name>A0A1F5FAS4_9BACT</name>
<keyword evidence="1" id="KW-0812">Transmembrane</keyword>
<dbReference type="Proteomes" id="UP000176191">
    <property type="component" value="Unassembled WGS sequence"/>
</dbReference>
<accession>A0A1F5FAS4</accession>
<feature type="transmembrane region" description="Helical" evidence="1">
    <location>
        <begin position="100"/>
        <end position="118"/>
    </location>
</feature>
<proteinExistence type="predicted"/>
<protein>
    <submittedName>
        <fullName evidence="2">Uncharacterized protein</fullName>
    </submittedName>
</protein>
<evidence type="ECO:0000256" key="1">
    <source>
        <dbReference type="SAM" id="Phobius"/>
    </source>
</evidence>
<keyword evidence="1" id="KW-0472">Membrane</keyword>
<sequence>MIWLLLVLLMLTLLFPSVRLIVERYVAKVGIWIGLIDSILLILFGIIVLPATARLQEDFGASSTAGLNTLNISIGLISSIGMVLLSLYSKRQLQQAKAQFYVIYILGLTSMLLTVWSMSSVMSSVSASNLIQ</sequence>
<evidence type="ECO:0000313" key="2">
    <source>
        <dbReference type="EMBL" id="OGD76746.1"/>
    </source>
</evidence>
<feature type="transmembrane region" description="Helical" evidence="1">
    <location>
        <begin position="30"/>
        <end position="53"/>
    </location>
</feature>
<organism evidence="2 3">
    <name type="scientific">Candidatus Collierbacteria bacterium RIFOXYA2_FULL_46_10</name>
    <dbReference type="NCBI Taxonomy" id="1817726"/>
    <lineage>
        <taxon>Bacteria</taxon>
        <taxon>Candidatus Collieribacteriota</taxon>
    </lineage>
</organism>
<dbReference type="EMBL" id="MFAK01000001">
    <property type="protein sequence ID" value="OGD76746.1"/>
    <property type="molecule type" value="Genomic_DNA"/>
</dbReference>
<keyword evidence="1" id="KW-1133">Transmembrane helix</keyword>
<feature type="transmembrane region" description="Helical" evidence="1">
    <location>
        <begin position="65"/>
        <end position="88"/>
    </location>
</feature>
<evidence type="ECO:0000313" key="3">
    <source>
        <dbReference type="Proteomes" id="UP000176191"/>
    </source>
</evidence>
<dbReference type="AlphaFoldDB" id="A0A1F5FAS4"/>
<reference evidence="2 3" key="1">
    <citation type="journal article" date="2016" name="Nat. Commun.">
        <title>Thousands of microbial genomes shed light on interconnected biogeochemical processes in an aquifer system.</title>
        <authorList>
            <person name="Anantharaman K."/>
            <person name="Brown C.T."/>
            <person name="Hug L.A."/>
            <person name="Sharon I."/>
            <person name="Castelle C.J."/>
            <person name="Probst A.J."/>
            <person name="Thomas B.C."/>
            <person name="Singh A."/>
            <person name="Wilkins M.J."/>
            <person name="Karaoz U."/>
            <person name="Brodie E.L."/>
            <person name="Williams K.H."/>
            <person name="Hubbard S.S."/>
            <person name="Banfield J.F."/>
        </authorList>
    </citation>
    <scope>NUCLEOTIDE SEQUENCE [LARGE SCALE GENOMIC DNA]</scope>
</reference>